<keyword evidence="4" id="KW-1185">Reference proteome</keyword>
<feature type="region of interest" description="Disordered" evidence="2">
    <location>
        <begin position="1814"/>
        <end position="1857"/>
    </location>
</feature>
<feature type="region of interest" description="Disordered" evidence="2">
    <location>
        <begin position="832"/>
        <end position="853"/>
    </location>
</feature>
<feature type="coiled-coil region" evidence="1">
    <location>
        <begin position="2371"/>
        <end position="2415"/>
    </location>
</feature>
<feature type="compositionally biased region" description="Low complexity" evidence="2">
    <location>
        <begin position="169"/>
        <end position="187"/>
    </location>
</feature>
<feature type="region of interest" description="Disordered" evidence="2">
    <location>
        <begin position="258"/>
        <end position="291"/>
    </location>
</feature>
<accession>A0A2K3DJT7</accession>
<feature type="compositionally biased region" description="Low complexity" evidence="2">
    <location>
        <begin position="10"/>
        <end position="25"/>
    </location>
</feature>
<dbReference type="RefSeq" id="XP_042922737.1">
    <property type="nucleotide sequence ID" value="XM_043064169.1"/>
</dbReference>
<feature type="compositionally biased region" description="Basic and acidic residues" evidence="2">
    <location>
        <begin position="588"/>
        <end position="603"/>
    </location>
</feature>
<dbReference type="PANTHER" id="PTHR34491">
    <property type="entry name" value="A-TYPE INCLUSION PROTEIN, PUTATIVE-RELATED"/>
    <property type="match status" value="1"/>
</dbReference>
<sequence>MCSRQRTSQHDTQYTPQQQQQLQQSQRHEMLRAEALAALAHASSFDELWSWLRQRAQGLNYHSAAAAQGATTSRAHCDDGSAWNAADGTAAATLPQEAGAECPQAPQLQHQQPPLPPVEQLGWGPDLALAFVGRLQELGAVLHAPARRTLLREATSQWLAAGVPEQQPAAAGAEAAEAGGPAATGEGAAAGAGAGAAERRHAACLATGGDVLCVTPSPEAAQRLLAAVRSLGDPEQPGSQLVLALAAPHFGRLHRAITNVDGSSGGPSKSVEVGAGGGGGPGASSAGLPPARWPPSSAAAAALVSLGAEMVRAGFPVSFTQAAVAAKSAAVTPGSVEAPVFQAVWEVVGRCVTMPGPDPSLPPLPALVAARAALRVELGLARAAEVLRRGGDAVKGVPGAAAAGAAADGAVRDEPGAARVLQQLLMNTRDTARTGRALSADQLLECAQRVEAAEAAAEVAGGVGEAAVITRAGSRRPAETAAANIRGGTRGFVTQLVLAHAAALDTLTAPPERLLALAHACLLLEKRGARAVDDLMVMRHEGQRLQGALGRTLMRRLQKGSGVLATPPPPPQQLAPSHRHGRSRPPPAKREVEERQQQEERQQAEVRRVERVLRQQLMQLLLHPRNTRPPLELRQAVTDLLLRGGVGGGAGVGGAAGGAAGGGLWDHVRPTVFDVVLRRLMATPIYWRWQPPQPPQPSYAAAAADTLVPGAAAANAAQGCHGPGWPGVGQEHLDYYVHPVETGVLVGEAGTEAEALSLARAELAAAEEEVGMVAAAEAVGARARARGAASSGLGRSLPHGGASAAELPVGLSAVAMHMAKVVAEAEEDVRWASRRPAPAASGQADDPTDDAAAHLPEEGATSRVPAATAFGLFHLAADLLRRGAPPAGVAAEADAMGTAEEEAPSQASSEPLGEAGAVHKPAFASRTATGASTAATLPAAAAVLLSNSSRLLARLLRQGPGAGASAGADDRSSDTPWGRGDAAGLALSHALAEQYGRLGQLAAADAAVLGLIVQGAERGAAEALRDAHALRVSATATAQMGSGRQDSGSAGALERARAAALEARLRQRLRQLATVSEVLAERWYEPAADCRLTQQLEDLVTALCAPTHERRLGAAGPAQLMPTGALPVVATPGTSGHQAPQAAPSAAPAPAPAPAAPAAATTAVASVDHDTFRLLCATAWLASLPRAGERLRREERREQAEAEAQQQFLEEEAAADAGASSGGFDSGSSGGISSPADQRVAVPVVAEGEALASDEADARALRLVRLVEGQVAAAASSSSSNAAAAAAAAAAATSTPASAGMGAASAQGAGLLSLRTAYALTEAFMNVGVMPPVVRRLLSEEVPLAARGPLSRGGGAGAGAPALQAGAELPGVVGGRSRVIARVYRQVFAARVLGGGAAGAAGASGAAGAVGDGAIAGGGDAHDLPHSRRVRLAVRLLHEGIIGPRDALAALRGDLEHVLPRLRDPRRLAALVGMVAAAPAAPPSREALLQLSVRQPRPRLESAGAASQAALGLPDADAFGPVPTPVVSGGEAALDAEAEGQQNERARAEARASQDRAGVLFKPLALMAKDRAVPLEHLRIICATLHACPVVLPPYVMAALTERLKWEIPLPKPLPQRQQQWQQQPPPGHGPATGVVSASLEPVAAQGSPDSGAAAGPGAADDLDMLAETSSLGVTGAAAAGHPSFSALAQAASDADRHAHLDQLVVFWLRQLQQSGKLGYQVEANAAGHRATPPCGAAAGAEAELPLGIGSSSSRSSSRSSFAAVCGYASDVIAASSQRTAGESELQEGGLLVRVAARAVDSLLMQGCQGGGRSAGFSRSDANGHDSVGGPGQNAESSEGVPGLTPPPLGAADDGTGGAEAAAEALRLVCLIAPTSGSLGAAQQSEIVNRVLAVLPARQASLHDSSDAGHVSPERGSQLDLAAQQAPQLRAPFLSASDAVDVLEQVSQARAAIWAPVVERVLQLLTSGGHQGRDRMAELVQQHMTQTSARRHQSHMDKLLRLTSEGMPVPGASLHGPWGASEGPEHLPAAYAVWRREVPAVLASVLQAAASSCPSLPSQKGEPVVAGGPLPQAQVQLLLDSLGQAVRLARSWLLQSVGAGGADVAAGAGAGTLAPQTQPLLLPLPAAATPRLTEAVAAALRALDAHAARMSLASLRRYLSDRDALQTWLEHQRRQQQLQEAAANGVAGEDAGACGQRQAYGVGVETQAASHRPAAAAAVNAAAAAVPQRDPLAALRRQSGLLQLAELLPELRGLATVFQALAAPPPTEAAKGDEEPGLPSGSQAEPQNVTLIQPDQVDAFSGAWPCLQEQLRLVEAALRAVYDSRRELAPADELMTAVGGAVAELPTELMQVLVQALQSADEACAAFNVARKALNWRLQEHKEAMREQLKRREDANAASAEVLRANAAAEQLSSQIMHSHIAVTAARDLVRAWQRESMLPLAEELAATLQAHAAQLLPAANAQSSTASPDAALEGATGSAAAAGAAASTADMLVSVLGSNNLAPPTAAPSSAECNLSPLRQFHMALGASAALAARGWWHDSLAAAALLAAGPAFCAVATANTGVTGGGGQGGAVAAAVYEVALPALRLHAAGCGRGAGAGDRQRELALVLLLQAMEDWGPAVLRAAKAPSAAATAPGAAVAASVPAALPAGHAQRQQGTQGPPPQQPSPVPPQPLAVELLLALVGVGYVRGQLPYALASDVLWQLEAARDDAEWGGASERGRTTGASGGAGGSSVGLHHSHLEALLTAAPALAHIGSGAGGAGRVDMGDLAAGGNLDPIAGGRRAVGDLLVELCRALCDSGMLEAAAAAPDSHGNSGAGVSVDAMCALAHALSQASAPPQPFLPRGLTTGAVTSITTGSSTRLAPSQHESKLYNRMYVLLLQGAVGPGPSPNSAAGPSNPNNAPQSEVQGGCGGAADLPAAVVRLARLAACGRNRGDVLMAAEAAAQLGGVLRRLAAEGDARTCAAVLEALDGLMREGHGWMGLVLSPPPPQLPRSTTARAAAASLAPASAHSASQQLQLYPLRHGPAQDIAALLADWPADEPTTGAASAILPDAAAARARQGSGNVRRRDEGGAFGAVRSTATPPKTEAVAALRPAAAATATVGPFVVAQLLWRSVDVLPTDIAVSVLGWAAGGRSEVTKQQAGAALRVGPGGDGDTGGLGSSAHSAHHTTAREQLVRVWQRLAGRILLDQAAGADAGSCRDRGREGDADGLLLNASGAASVLAAGEALGCVDVAMTQALADVVAQELEGDH</sequence>
<feature type="region of interest" description="Disordered" evidence="2">
    <location>
        <begin position="1"/>
        <end position="26"/>
    </location>
</feature>
<feature type="region of interest" description="Disordered" evidence="2">
    <location>
        <begin position="2713"/>
        <end position="2735"/>
    </location>
</feature>
<evidence type="ECO:0000256" key="2">
    <source>
        <dbReference type="SAM" id="MobiDB-lite"/>
    </source>
</evidence>
<evidence type="ECO:0000313" key="4">
    <source>
        <dbReference type="Proteomes" id="UP000006906"/>
    </source>
</evidence>
<dbReference type="InParanoid" id="A0A2K3DJT7"/>
<feature type="compositionally biased region" description="Gly residues" evidence="2">
    <location>
        <begin position="1220"/>
        <end position="1230"/>
    </location>
</feature>
<dbReference type="OrthoDB" id="551349at2759"/>
<feature type="region of interest" description="Disordered" evidence="2">
    <location>
        <begin position="2650"/>
        <end position="2672"/>
    </location>
</feature>
<evidence type="ECO:0000313" key="3">
    <source>
        <dbReference type="EMBL" id="PNW80795.1"/>
    </source>
</evidence>
<feature type="region of interest" description="Disordered" evidence="2">
    <location>
        <begin position="2888"/>
        <end position="2910"/>
    </location>
</feature>
<dbReference type="Proteomes" id="UP000006906">
    <property type="component" value="Chromosome 7"/>
</dbReference>
<dbReference type="ExpressionAtlas" id="A0A2K3DJT7">
    <property type="expression patterns" value="baseline"/>
</dbReference>
<dbReference type="EMBL" id="CM008968">
    <property type="protein sequence ID" value="PNW80795.1"/>
    <property type="molecule type" value="Genomic_DNA"/>
</dbReference>
<feature type="region of interest" description="Disordered" evidence="2">
    <location>
        <begin position="169"/>
        <end position="189"/>
    </location>
</feature>
<name>A0A2K3DJT7_CHLRE</name>
<feature type="compositionally biased region" description="Low complexity" evidence="2">
    <location>
        <begin position="2650"/>
        <end position="2660"/>
    </location>
</feature>
<feature type="compositionally biased region" description="Gly residues" evidence="2">
    <location>
        <begin position="3151"/>
        <end position="3162"/>
    </location>
</feature>
<gene>
    <name evidence="3" type="ORF">CHLRE_07g329861v5</name>
</gene>
<dbReference type="GeneID" id="5716189"/>
<feature type="region of interest" description="Disordered" evidence="2">
    <location>
        <begin position="1125"/>
        <end position="1154"/>
    </location>
</feature>
<dbReference type="PANTHER" id="PTHR34491:SF74">
    <property type="entry name" value="DUF4456 DOMAIN-CONTAINING PROTEIN"/>
    <property type="match status" value="1"/>
</dbReference>
<protein>
    <submittedName>
        <fullName evidence="3">Uncharacterized protein</fullName>
    </submittedName>
</protein>
<feature type="region of interest" description="Disordered" evidence="2">
    <location>
        <begin position="891"/>
        <end position="917"/>
    </location>
</feature>
<feature type="compositionally biased region" description="Pro residues" evidence="2">
    <location>
        <begin position="2661"/>
        <end position="2672"/>
    </location>
</feature>
<dbReference type="PaxDb" id="3055-EDP05894"/>
<feature type="region of interest" description="Disordered" evidence="2">
    <location>
        <begin position="1615"/>
        <end position="1635"/>
    </location>
</feature>
<feature type="compositionally biased region" description="Low complexity" evidence="2">
    <location>
        <begin position="2891"/>
        <end position="2906"/>
    </location>
</feature>
<feature type="compositionally biased region" description="Low complexity" evidence="2">
    <location>
        <begin position="891"/>
        <end position="911"/>
    </location>
</feature>
<dbReference type="KEGG" id="cre:CHLRE_07g329861v5"/>
<feature type="region of interest" description="Disordered" evidence="2">
    <location>
        <begin position="2266"/>
        <end position="2285"/>
    </location>
</feature>
<feature type="region of interest" description="Disordered" evidence="2">
    <location>
        <begin position="3148"/>
        <end position="3169"/>
    </location>
</feature>
<organism evidence="3 4">
    <name type="scientific">Chlamydomonas reinhardtii</name>
    <name type="common">Chlamydomonas smithii</name>
    <dbReference type="NCBI Taxonomy" id="3055"/>
    <lineage>
        <taxon>Eukaryota</taxon>
        <taxon>Viridiplantae</taxon>
        <taxon>Chlorophyta</taxon>
        <taxon>core chlorophytes</taxon>
        <taxon>Chlorophyceae</taxon>
        <taxon>CS clade</taxon>
        <taxon>Chlamydomonadales</taxon>
        <taxon>Chlamydomonadaceae</taxon>
        <taxon>Chlamydomonas</taxon>
    </lineage>
</organism>
<evidence type="ECO:0000256" key="1">
    <source>
        <dbReference type="SAM" id="Coils"/>
    </source>
</evidence>
<reference evidence="3 4" key="1">
    <citation type="journal article" date="2007" name="Science">
        <title>The Chlamydomonas genome reveals the evolution of key animal and plant functions.</title>
        <authorList>
            <person name="Merchant S.S."/>
            <person name="Prochnik S.E."/>
            <person name="Vallon O."/>
            <person name="Harris E.H."/>
            <person name="Karpowicz S.J."/>
            <person name="Witman G.B."/>
            <person name="Terry A."/>
            <person name="Salamov A."/>
            <person name="Fritz-Laylin L.K."/>
            <person name="Marechal-Drouard L."/>
            <person name="Marshall W.F."/>
            <person name="Qu L.H."/>
            <person name="Nelson D.R."/>
            <person name="Sanderfoot A.A."/>
            <person name="Spalding M.H."/>
            <person name="Kapitonov V.V."/>
            <person name="Ren Q."/>
            <person name="Ferris P."/>
            <person name="Lindquist E."/>
            <person name="Shapiro H."/>
            <person name="Lucas S.M."/>
            <person name="Grimwood J."/>
            <person name="Schmutz J."/>
            <person name="Cardol P."/>
            <person name="Cerutti H."/>
            <person name="Chanfreau G."/>
            <person name="Chen C.L."/>
            <person name="Cognat V."/>
            <person name="Croft M.T."/>
            <person name="Dent R."/>
            <person name="Dutcher S."/>
            <person name="Fernandez E."/>
            <person name="Fukuzawa H."/>
            <person name="Gonzalez-Ballester D."/>
            <person name="Gonzalez-Halphen D."/>
            <person name="Hallmann A."/>
            <person name="Hanikenne M."/>
            <person name="Hippler M."/>
            <person name="Inwood W."/>
            <person name="Jabbari K."/>
            <person name="Kalanon M."/>
            <person name="Kuras R."/>
            <person name="Lefebvre P.A."/>
            <person name="Lemaire S.D."/>
            <person name="Lobanov A.V."/>
            <person name="Lohr M."/>
            <person name="Manuell A."/>
            <person name="Meier I."/>
            <person name="Mets L."/>
            <person name="Mittag M."/>
            <person name="Mittelmeier T."/>
            <person name="Moroney J.V."/>
            <person name="Moseley J."/>
            <person name="Napoli C."/>
            <person name="Nedelcu A.M."/>
            <person name="Niyogi K."/>
            <person name="Novoselov S.V."/>
            <person name="Paulsen I.T."/>
            <person name="Pazour G."/>
            <person name="Purton S."/>
            <person name="Ral J.P."/>
            <person name="Riano-Pachon D.M."/>
            <person name="Riekhof W."/>
            <person name="Rymarquis L."/>
            <person name="Schroda M."/>
            <person name="Stern D."/>
            <person name="Umen J."/>
            <person name="Willows R."/>
            <person name="Wilson N."/>
            <person name="Zimmer S.L."/>
            <person name="Allmer J."/>
            <person name="Balk J."/>
            <person name="Bisova K."/>
            <person name="Chen C.J."/>
            <person name="Elias M."/>
            <person name="Gendler K."/>
            <person name="Hauser C."/>
            <person name="Lamb M.R."/>
            <person name="Ledford H."/>
            <person name="Long J.C."/>
            <person name="Minagawa J."/>
            <person name="Page M.D."/>
            <person name="Pan J."/>
            <person name="Pootakham W."/>
            <person name="Roje S."/>
            <person name="Rose A."/>
            <person name="Stahlberg E."/>
            <person name="Terauchi A.M."/>
            <person name="Yang P."/>
            <person name="Ball S."/>
            <person name="Bowler C."/>
            <person name="Dieckmann C.L."/>
            <person name="Gladyshev V.N."/>
            <person name="Green P."/>
            <person name="Jorgensen R."/>
            <person name="Mayfield S."/>
            <person name="Mueller-Roeber B."/>
            <person name="Rajamani S."/>
            <person name="Sayre R.T."/>
            <person name="Brokstein P."/>
            <person name="Dubchak I."/>
            <person name="Goodstein D."/>
            <person name="Hornick L."/>
            <person name="Huang Y.W."/>
            <person name="Jhaveri J."/>
            <person name="Luo Y."/>
            <person name="Martinez D."/>
            <person name="Ngau W.C."/>
            <person name="Otillar B."/>
            <person name="Poliakov A."/>
            <person name="Porter A."/>
            <person name="Szajkowski L."/>
            <person name="Werner G."/>
            <person name="Zhou K."/>
            <person name="Grigoriev I.V."/>
            <person name="Rokhsar D.S."/>
            <person name="Grossman A.R."/>
        </authorList>
    </citation>
    <scope>NUCLEOTIDE SEQUENCE [LARGE SCALE GENOMIC DNA]</scope>
    <source>
        <strain evidence="4">CC-503</strain>
    </source>
</reference>
<proteinExistence type="predicted"/>
<dbReference type="Gramene" id="PNW80795">
    <property type="protein sequence ID" value="PNW80795"/>
    <property type="gene ID" value="CHLRE_07g329861v5"/>
</dbReference>
<keyword evidence="1" id="KW-0175">Coiled coil</keyword>
<feature type="region of interest" description="Disordered" evidence="2">
    <location>
        <begin position="561"/>
        <end position="603"/>
    </location>
</feature>
<feature type="region of interest" description="Disordered" evidence="2">
    <location>
        <begin position="1212"/>
        <end position="1235"/>
    </location>
</feature>